<sequence length="355" mass="36028">MGARGWLIGAGAVLVAAAGAAAALGYGGQVREAPAAGPRPPKTVAVQRTNLSSTDTAAGTLGYGTATTLRAPNGHGTLTWLPAEGAVVSRGRPAYRVDDRPVPLLYGTLPLYRTLQAGVSGADVRELERNLQRLGYRGFTVDDDFTWATAAAVERWQGDLGLDRTGVVGIDQVALAPHAIRVAQHRATPGSPAAGPLYDRTGTSRVVTVDLDTAKQQVARVGARATVTLPDQSTVAGRITEVGTVVGGDSSSGQGGGGQDATPTLPLTISIGDQQKLGTLDGAPVDVTVVAQTHRNVLVVPVGALVALAEGGYGVQVVHGSTVRYVPVHTGMFAAGRVEISGSGVAAGTRVGVAS</sequence>
<accession>A0A7R7DVR6</accession>
<dbReference type="GO" id="GO:0015562">
    <property type="term" value="F:efflux transmembrane transporter activity"/>
    <property type="evidence" value="ECO:0007669"/>
    <property type="project" value="TreeGrafter"/>
</dbReference>
<dbReference type="InterPro" id="IPR002477">
    <property type="entry name" value="Peptidoglycan-bd-like"/>
</dbReference>
<organism evidence="2 3">
    <name type="scientific">Actinocatenispora thailandica</name>
    <dbReference type="NCBI Taxonomy" id="227318"/>
    <lineage>
        <taxon>Bacteria</taxon>
        <taxon>Bacillati</taxon>
        <taxon>Actinomycetota</taxon>
        <taxon>Actinomycetes</taxon>
        <taxon>Micromonosporales</taxon>
        <taxon>Micromonosporaceae</taxon>
        <taxon>Actinocatenispora</taxon>
    </lineage>
</organism>
<dbReference type="Gene3D" id="1.10.101.10">
    <property type="entry name" value="PGBD-like superfamily/PGBD"/>
    <property type="match status" value="1"/>
</dbReference>
<dbReference type="Pfam" id="PF01471">
    <property type="entry name" value="PG_binding_1"/>
    <property type="match status" value="1"/>
</dbReference>
<evidence type="ECO:0000313" key="2">
    <source>
        <dbReference type="EMBL" id="BCJ38787.1"/>
    </source>
</evidence>
<dbReference type="InterPro" id="IPR036365">
    <property type="entry name" value="PGBD-like_sf"/>
</dbReference>
<keyword evidence="3" id="KW-1185">Reference proteome</keyword>
<dbReference type="GO" id="GO:1990281">
    <property type="term" value="C:efflux pump complex"/>
    <property type="evidence" value="ECO:0007669"/>
    <property type="project" value="TreeGrafter"/>
</dbReference>
<name>A0A7R7DVR6_9ACTN</name>
<dbReference type="EMBL" id="AP023355">
    <property type="protein sequence ID" value="BCJ38787.1"/>
    <property type="molecule type" value="Genomic_DNA"/>
</dbReference>
<dbReference type="AlphaFoldDB" id="A0A7R7DVR6"/>
<dbReference type="SUPFAM" id="SSF47090">
    <property type="entry name" value="PGBD-like"/>
    <property type="match status" value="1"/>
</dbReference>
<proteinExistence type="predicted"/>
<reference evidence="2 3" key="1">
    <citation type="submission" date="2020-08" db="EMBL/GenBank/DDBJ databases">
        <title>Whole genome shotgun sequence of Actinocatenispora thailandica NBRC 105041.</title>
        <authorList>
            <person name="Komaki H."/>
            <person name="Tamura T."/>
        </authorList>
    </citation>
    <scope>NUCLEOTIDE SEQUENCE [LARGE SCALE GENOMIC DNA]</scope>
    <source>
        <strain evidence="2 3">NBRC 105041</strain>
    </source>
</reference>
<dbReference type="KEGG" id="atl:Athai_62900"/>
<gene>
    <name evidence="2" type="ORF">Athai_62900</name>
</gene>
<dbReference type="InterPro" id="IPR036366">
    <property type="entry name" value="PGBDSf"/>
</dbReference>
<dbReference type="Proteomes" id="UP000611640">
    <property type="component" value="Chromosome"/>
</dbReference>
<dbReference type="PANTHER" id="PTHR30469:SF15">
    <property type="entry name" value="HLYD FAMILY OF SECRETION PROTEINS"/>
    <property type="match status" value="1"/>
</dbReference>
<dbReference type="Gene3D" id="2.40.420.20">
    <property type="match status" value="1"/>
</dbReference>
<dbReference type="RefSeq" id="WP_203964769.1">
    <property type="nucleotide sequence ID" value="NZ_AP023355.1"/>
</dbReference>
<protein>
    <submittedName>
        <fullName evidence="2">Peptidoglycan-binding protein</fullName>
    </submittedName>
</protein>
<dbReference type="PANTHER" id="PTHR30469">
    <property type="entry name" value="MULTIDRUG RESISTANCE PROTEIN MDTA"/>
    <property type="match status" value="1"/>
</dbReference>
<evidence type="ECO:0000259" key="1">
    <source>
        <dbReference type="Pfam" id="PF01471"/>
    </source>
</evidence>
<evidence type="ECO:0000313" key="3">
    <source>
        <dbReference type="Proteomes" id="UP000611640"/>
    </source>
</evidence>
<feature type="domain" description="Peptidoglycan binding-like" evidence="1">
    <location>
        <begin position="120"/>
        <end position="173"/>
    </location>
</feature>